<keyword evidence="4" id="KW-1185">Reference proteome</keyword>
<protein>
    <submittedName>
        <fullName evidence="3">Aste57867_12049 protein</fullName>
    </submittedName>
</protein>
<proteinExistence type="predicted"/>
<evidence type="ECO:0000313" key="2">
    <source>
        <dbReference type="EMBL" id="KAF0697277.1"/>
    </source>
</evidence>
<gene>
    <name evidence="3" type="primary">Aste57867_12049</name>
    <name evidence="2" type="ORF">As57867_012004</name>
    <name evidence="3" type="ORF">ASTE57867_12049</name>
</gene>
<dbReference type="OrthoDB" id="162906at2759"/>
<dbReference type="EMBL" id="CAADRA010005357">
    <property type="protein sequence ID" value="VFT88904.1"/>
    <property type="molecule type" value="Genomic_DNA"/>
</dbReference>
<name>A0A485KUI9_9STRA</name>
<reference evidence="2" key="2">
    <citation type="submission" date="2019-06" db="EMBL/GenBank/DDBJ databases">
        <title>Genomics analysis of Aphanomyces spp. identifies a new class of oomycete effector associated with host adaptation.</title>
        <authorList>
            <person name="Gaulin E."/>
        </authorList>
    </citation>
    <scope>NUCLEOTIDE SEQUENCE</scope>
    <source>
        <strain evidence="2">CBS 578.67</strain>
    </source>
</reference>
<feature type="compositionally biased region" description="Pro residues" evidence="1">
    <location>
        <begin position="1"/>
        <end position="15"/>
    </location>
</feature>
<dbReference type="EMBL" id="VJMH01005336">
    <property type="protein sequence ID" value="KAF0697277.1"/>
    <property type="molecule type" value="Genomic_DNA"/>
</dbReference>
<organism evidence="3 4">
    <name type="scientific">Aphanomyces stellatus</name>
    <dbReference type="NCBI Taxonomy" id="120398"/>
    <lineage>
        <taxon>Eukaryota</taxon>
        <taxon>Sar</taxon>
        <taxon>Stramenopiles</taxon>
        <taxon>Oomycota</taxon>
        <taxon>Saprolegniomycetes</taxon>
        <taxon>Saprolegniales</taxon>
        <taxon>Verrucalvaceae</taxon>
        <taxon>Aphanomyces</taxon>
    </lineage>
</organism>
<feature type="region of interest" description="Disordered" evidence="1">
    <location>
        <begin position="1"/>
        <end position="21"/>
    </location>
</feature>
<reference evidence="3 4" key="1">
    <citation type="submission" date="2019-03" db="EMBL/GenBank/DDBJ databases">
        <authorList>
            <person name="Gaulin E."/>
            <person name="Dumas B."/>
        </authorList>
    </citation>
    <scope>NUCLEOTIDE SEQUENCE [LARGE SCALE GENOMIC DNA]</scope>
    <source>
        <strain evidence="3">CBS 568.67</strain>
    </source>
</reference>
<sequence>MSDPQKPAPQGPPLAQPAMGQPIAVDQYGRPLVDQYGRPIAAVPVAVDQYGRPVQTIPVVQAQPQVTRVVANNANIRRDAQGNALCNKCSAPYPLPNGATSWRCRQCAEFNNASVYGSECTIL</sequence>
<evidence type="ECO:0000313" key="4">
    <source>
        <dbReference type="Proteomes" id="UP000332933"/>
    </source>
</evidence>
<accession>A0A485KUI9</accession>
<evidence type="ECO:0000313" key="3">
    <source>
        <dbReference type="EMBL" id="VFT88904.1"/>
    </source>
</evidence>
<dbReference type="AlphaFoldDB" id="A0A485KUI9"/>
<evidence type="ECO:0000256" key="1">
    <source>
        <dbReference type="SAM" id="MobiDB-lite"/>
    </source>
</evidence>
<dbReference type="Proteomes" id="UP000332933">
    <property type="component" value="Unassembled WGS sequence"/>
</dbReference>